<dbReference type="PANTHER" id="PTHR32502:SF2">
    <property type="entry name" value="D-TAGATOSE-1,6-BISPHOSPHATE ALDOLASE SUBUNIT KBAZ"/>
    <property type="match status" value="1"/>
</dbReference>
<dbReference type="GO" id="GO:0005975">
    <property type="term" value="P:carbohydrate metabolic process"/>
    <property type="evidence" value="ECO:0007669"/>
    <property type="project" value="InterPro"/>
</dbReference>
<dbReference type="NCBIfam" id="TIGR02810">
    <property type="entry name" value="agaZ_gatZ"/>
    <property type="match status" value="1"/>
</dbReference>
<dbReference type="GO" id="GO:0009401">
    <property type="term" value="P:phosphoenolpyruvate-dependent sugar phosphotransferase system"/>
    <property type="evidence" value="ECO:0007669"/>
    <property type="project" value="TreeGrafter"/>
</dbReference>
<protein>
    <submittedName>
        <fullName evidence="2">D-tagatose-bisphosphate aldolase, class II, non-catalytic subunit</fullName>
    </submittedName>
</protein>
<dbReference type="InterPro" id="IPR050303">
    <property type="entry name" value="GatZ_KbaZ_carbometab"/>
</dbReference>
<dbReference type="InterPro" id="IPR013785">
    <property type="entry name" value="Aldolase_TIM"/>
</dbReference>
<dbReference type="PIRSF" id="PIRSF009264">
    <property type="entry name" value="TagBP_ald_AgaZ"/>
    <property type="match status" value="1"/>
</dbReference>
<reference evidence="2 3" key="1">
    <citation type="journal article" date="2017" name="Int. J. Syst. Evol. Microbiol.">
        <title>Rouxiella badensis sp. nov. and Rouxiella silvae sp. nov. isolated from peat bog soil in Germany and emendation of the genus description.</title>
        <authorList>
            <person name="Le Fleche-Mateos A."/>
            <person name="Kugler J.H."/>
            <person name="Hansen S.H."/>
            <person name="Syldatk C."/>
            <person name="Hausmann R."/>
            <person name="Lomprez F."/>
            <person name="Vandenbogaert M."/>
            <person name="Manuguerra J.C."/>
            <person name="Grimont P.A."/>
        </authorList>
    </citation>
    <scope>NUCLEOTIDE SEQUENCE [LARGE SCALE GENOMIC DNA]</scope>
    <source>
        <strain evidence="2 3">DSM 100043</strain>
    </source>
</reference>
<dbReference type="Gene3D" id="1.10.400.20">
    <property type="entry name" value="putative tagatose 6-phosphate kinase domain like"/>
    <property type="match status" value="1"/>
</dbReference>
<evidence type="ECO:0000313" key="3">
    <source>
        <dbReference type="Proteomes" id="UP000192536"/>
    </source>
</evidence>
<dbReference type="GO" id="GO:0005886">
    <property type="term" value="C:plasma membrane"/>
    <property type="evidence" value="ECO:0007669"/>
    <property type="project" value="TreeGrafter"/>
</dbReference>
<dbReference type="InterPro" id="IPR012062">
    <property type="entry name" value="GatZ/KbaZ-like"/>
</dbReference>
<dbReference type="Proteomes" id="UP000192536">
    <property type="component" value="Unassembled WGS sequence"/>
</dbReference>
<dbReference type="AlphaFoldDB" id="A0A1X0WAS8"/>
<evidence type="ECO:0000256" key="1">
    <source>
        <dbReference type="ARBA" id="ARBA00005191"/>
    </source>
</evidence>
<dbReference type="Pfam" id="PF08013">
    <property type="entry name" value="GatZ_KbaZ-like"/>
    <property type="match status" value="1"/>
</dbReference>
<dbReference type="STRING" id="1646377.BS640_18960"/>
<keyword evidence="3" id="KW-1185">Reference proteome</keyword>
<dbReference type="PANTHER" id="PTHR32502">
    <property type="entry name" value="N-ACETYLGALACTOSAMINE PERMEASE II COMPONENT-RELATED"/>
    <property type="match status" value="1"/>
</dbReference>
<organism evidence="2 3">
    <name type="scientific">Rouxiella badensis</name>
    <dbReference type="NCBI Taxonomy" id="1646377"/>
    <lineage>
        <taxon>Bacteria</taxon>
        <taxon>Pseudomonadati</taxon>
        <taxon>Pseudomonadota</taxon>
        <taxon>Gammaproteobacteria</taxon>
        <taxon>Enterobacterales</taxon>
        <taxon>Yersiniaceae</taxon>
        <taxon>Rouxiella</taxon>
    </lineage>
</organism>
<dbReference type="GO" id="GO:2001059">
    <property type="term" value="P:D-tagatose 6-phosphate catabolic process"/>
    <property type="evidence" value="ECO:0007669"/>
    <property type="project" value="UniProtKB-UniPathway"/>
</dbReference>
<gene>
    <name evidence="2" type="ORF">BS640_18960</name>
</gene>
<accession>A0A1X0WAS8</accession>
<name>A0A1X0WAS8_9GAMM</name>
<proteinExistence type="predicted"/>
<dbReference type="UniPathway" id="UPA00704">
    <property type="reaction ID" value="UER00716"/>
</dbReference>
<dbReference type="SUPFAM" id="SSF51569">
    <property type="entry name" value="Aldolase"/>
    <property type="match status" value="1"/>
</dbReference>
<sequence>MQQLLSLIQRHKSGEPVGVFSVCSAHPWVIEAALRQALQRGSAVLIEATSNQVNQFGGYTGMQPHQFRDAVWQQADALGLPRDRVWLGGDHLGPNAWQDKDAEQAMALADTLIADYVAAGFRKIHLDCSMSCAGDPFPLGDEEVARRAARLCAVAEKSWQQHGGEAPVYVIGTEVPVPGGAQGELEEEEMHVTTPDAVETTLGVHRSAWMAQGLAAVWPRVIAVVVQPGVEFDNHSVERYQPERARQLTRFIESWPTLVYEAHSTDYQPPQAYRQLVRDHFAILKVGPALTFALREALFALDHIEREWLGEHQASHLCATLEQVMCERPEQWRRYYPGKPHQQHLYRQYSLSDRVRYYWPLPEVSQAVEALLENLRQNPVPLALLSQYLPEQARAINAGTLSSDPEDWVLHKISEVLTDYADACQPAAKEHVS</sequence>
<evidence type="ECO:0000313" key="2">
    <source>
        <dbReference type="EMBL" id="ORJ23892.1"/>
    </source>
</evidence>
<dbReference type="GeneID" id="93568774"/>
<comment type="pathway">
    <text evidence="1">Carbohydrate metabolism; D-tagatose 6-phosphate degradation; D-glyceraldehyde 3-phosphate and glycerone phosphate from D-tagatose 6-phosphate: step 2/2.</text>
</comment>
<dbReference type="Gene3D" id="3.20.20.70">
    <property type="entry name" value="Aldolase class I"/>
    <property type="match status" value="1"/>
</dbReference>
<dbReference type="RefSeq" id="WP_017491528.1">
    <property type="nucleotide sequence ID" value="NZ_CAUQAZ010000015.1"/>
</dbReference>
<comment type="caution">
    <text evidence="2">The sequence shown here is derived from an EMBL/GenBank/DDBJ whole genome shotgun (WGS) entry which is preliminary data.</text>
</comment>
<dbReference type="EMBL" id="MRWE01000039">
    <property type="protein sequence ID" value="ORJ23892.1"/>
    <property type="molecule type" value="Genomic_DNA"/>
</dbReference>